<accession>I4CA01</accession>
<keyword evidence="10" id="KW-1185">Reference proteome</keyword>
<evidence type="ECO:0000256" key="2">
    <source>
        <dbReference type="ARBA" id="ARBA00023133"/>
    </source>
</evidence>
<dbReference type="RefSeq" id="WP_014811519.1">
    <property type="nucleotide sequence ID" value="NC_018025.1"/>
</dbReference>
<dbReference type="SMART" id="SM00344">
    <property type="entry name" value="HTH_ASNC"/>
    <property type="match status" value="1"/>
</dbReference>
<evidence type="ECO:0000256" key="6">
    <source>
        <dbReference type="ARBA" id="ARBA00048470"/>
    </source>
</evidence>
<reference evidence="10" key="1">
    <citation type="submission" date="2012-06" db="EMBL/GenBank/DDBJ databases">
        <title>Complete sequence of chromosome of Desulfomonile tiedjei DSM 6799.</title>
        <authorList>
            <person name="Lucas S."/>
            <person name="Copeland A."/>
            <person name="Lapidus A."/>
            <person name="Glavina del Rio T."/>
            <person name="Dalin E."/>
            <person name="Tice H."/>
            <person name="Bruce D."/>
            <person name="Goodwin L."/>
            <person name="Pitluck S."/>
            <person name="Peters L."/>
            <person name="Ovchinnikova G."/>
            <person name="Zeytun A."/>
            <person name="Lu M."/>
            <person name="Kyrpides N."/>
            <person name="Mavromatis K."/>
            <person name="Ivanova N."/>
            <person name="Brettin T."/>
            <person name="Detter J.C."/>
            <person name="Han C."/>
            <person name="Larimer F."/>
            <person name="Land M."/>
            <person name="Hauser L."/>
            <person name="Markowitz V."/>
            <person name="Cheng J.-F."/>
            <person name="Hugenholtz P."/>
            <person name="Woyke T."/>
            <person name="Wu D."/>
            <person name="Spring S."/>
            <person name="Schroeder M."/>
            <person name="Brambilla E."/>
            <person name="Klenk H.-P."/>
            <person name="Eisen J.A."/>
        </authorList>
    </citation>
    <scope>NUCLEOTIDE SEQUENCE [LARGE SCALE GENOMIC DNA]</scope>
    <source>
        <strain evidence="10">ATCC 49306 / DSM 6799 / DCB-1</strain>
    </source>
</reference>
<comment type="pathway">
    <text evidence="1">Porphyrin-containing compound metabolism; protoheme biosynthesis.</text>
</comment>
<sequence>MELDSVDRKILIALQGDLGDSPEPYACMARELDVSEDEVIRRIKSMLDQGIIRRLGAMIRHIEAGIGFNGMVVWKVEPERVEEVGNLLASFPEVTHCYERPPFGDKGFTLFTMVHAASEEGCLETIKSMSEQTGITDYEILFSERELKKVSMTYFDEEDLI</sequence>
<comment type="catalytic activity">
    <reaction evidence="6">
        <text>siroheme + 2 H(+) = 12,18-didecarboxysiroheme + 2 CO2</text>
        <dbReference type="Rhea" id="RHEA:19093"/>
        <dbReference type="ChEBI" id="CHEBI:15378"/>
        <dbReference type="ChEBI" id="CHEBI:16526"/>
        <dbReference type="ChEBI" id="CHEBI:60052"/>
        <dbReference type="ChEBI" id="CHEBI:140497"/>
        <dbReference type="EC" id="4.1.1.111"/>
    </reaction>
</comment>
<organism evidence="9 10">
    <name type="scientific">Desulfomonile tiedjei (strain ATCC 49306 / DSM 6799 / DCB-1)</name>
    <dbReference type="NCBI Taxonomy" id="706587"/>
    <lineage>
        <taxon>Bacteria</taxon>
        <taxon>Pseudomonadati</taxon>
        <taxon>Thermodesulfobacteriota</taxon>
        <taxon>Desulfomonilia</taxon>
        <taxon>Desulfomonilales</taxon>
        <taxon>Desulfomonilaceae</taxon>
        <taxon>Desulfomonile</taxon>
    </lineage>
</organism>
<dbReference type="STRING" id="706587.Desti_3748"/>
<feature type="domain" description="Siroheme decarboxylase AsnC-like ligand binding" evidence="7">
    <location>
        <begin position="64"/>
        <end position="148"/>
    </location>
</feature>
<dbReference type="InterPro" id="IPR036390">
    <property type="entry name" value="WH_DNA-bd_sf"/>
</dbReference>
<evidence type="ECO:0000313" key="9">
    <source>
        <dbReference type="EMBL" id="AFM26392.1"/>
    </source>
</evidence>
<evidence type="ECO:0000313" key="10">
    <source>
        <dbReference type="Proteomes" id="UP000006055"/>
    </source>
</evidence>
<keyword evidence="3" id="KW-0456">Lyase</keyword>
<dbReference type="SUPFAM" id="SSF46785">
    <property type="entry name" value="Winged helix' DNA-binding domain"/>
    <property type="match status" value="1"/>
</dbReference>
<dbReference type="PATRIC" id="fig|706587.4.peg.4258"/>
<feature type="domain" description="Siroheme decarboxylase NirL-like HTH" evidence="8">
    <location>
        <begin position="7"/>
        <end position="53"/>
    </location>
</feature>
<dbReference type="InterPro" id="IPR050684">
    <property type="entry name" value="HTH-Siroheme_Decarb"/>
</dbReference>
<keyword evidence="2" id="KW-0350">Heme biosynthesis</keyword>
<dbReference type="KEGG" id="dti:Desti_3748"/>
<name>I4CA01_DESTA</name>
<evidence type="ECO:0000259" key="8">
    <source>
        <dbReference type="Pfam" id="PF22451"/>
    </source>
</evidence>
<dbReference type="AlphaFoldDB" id="I4CA01"/>
<dbReference type="InterPro" id="IPR019888">
    <property type="entry name" value="Tscrpt_reg_AsnC-like"/>
</dbReference>
<evidence type="ECO:0000256" key="4">
    <source>
        <dbReference type="ARBA" id="ARBA00023457"/>
    </source>
</evidence>
<dbReference type="Gene3D" id="3.30.70.3460">
    <property type="match status" value="1"/>
</dbReference>
<proteinExistence type="inferred from homology"/>
<dbReference type="Proteomes" id="UP000006055">
    <property type="component" value="Chromosome"/>
</dbReference>
<evidence type="ECO:0000256" key="5">
    <source>
        <dbReference type="ARBA" id="ARBA00023471"/>
    </source>
</evidence>
<dbReference type="EMBL" id="CP003360">
    <property type="protein sequence ID" value="AFM26392.1"/>
    <property type="molecule type" value="Genomic_DNA"/>
</dbReference>
<dbReference type="UniPathway" id="UPA00252"/>
<dbReference type="Pfam" id="PF22451">
    <property type="entry name" value="NirdL-like_HTH"/>
    <property type="match status" value="1"/>
</dbReference>
<dbReference type="Pfam" id="PF17805">
    <property type="entry name" value="AsnC_trans_reg2"/>
    <property type="match status" value="1"/>
</dbReference>
<evidence type="ECO:0000256" key="3">
    <source>
        <dbReference type="ARBA" id="ARBA00023239"/>
    </source>
</evidence>
<evidence type="ECO:0000259" key="7">
    <source>
        <dbReference type="Pfam" id="PF17805"/>
    </source>
</evidence>
<dbReference type="InterPro" id="IPR040523">
    <property type="entry name" value="AsnC_trans_reg2"/>
</dbReference>
<dbReference type="PANTHER" id="PTHR43413:SF1">
    <property type="entry name" value="SIROHEME DECARBOXYLASE NIRL SUBUNIT"/>
    <property type="match status" value="1"/>
</dbReference>
<dbReference type="HOGENOM" id="CLU_112007_0_1_7"/>
<dbReference type="PANTHER" id="PTHR43413">
    <property type="entry name" value="TRANSCRIPTIONAL REGULATOR, ASNC FAMILY"/>
    <property type="match status" value="1"/>
</dbReference>
<dbReference type="InterPro" id="IPR053953">
    <property type="entry name" value="NirdL-like_HTH"/>
</dbReference>
<dbReference type="eggNOG" id="COG1522">
    <property type="taxonomic scope" value="Bacteria"/>
</dbReference>
<dbReference type="GO" id="GO:0006783">
    <property type="term" value="P:heme biosynthetic process"/>
    <property type="evidence" value="ECO:0007669"/>
    <property type="project" value="UniProtKB-KW"/>
</dbReference>
<gene>
    <name evidence="9" type="ordered locus">Desti_3748</name>
</gene>
<protein>
    <recommendedName>
        <fullName evidence="5">siroheme decarboxylase</fullName>
        <ecNumber evidence="5">4.1.1.111</ecNumber>
    </recommendedName>
</protein>
<dbReference type="GO" id="GO:0016829">
    <property type="term" value="F:lyase activity"/>
    <property type="evidence" value="ECO:0007669"/>
    <property type="project" value="UniProtKB-KW"/>
</dbReference>
<evidence type="ECO:0000256" key="1">
    <source>
        <dbReference type="ARBA" id="ARBA00004744"/>
    </source>
</evidence>
<comment type="similarity">
    <text evidence="4">Belongs to the Ahb/Nir family.</text>
</comment>
<dbReference type="EC" id="4.1.1.111" evidence="5"/>